<dbReference type="GO" id="GO:0005737">
    <property type="term" value="C:cytoplasm"/>
    <property type="evidence" value="ECO:0007669"/>
    <property type="project" value="TreeGrafter"/>
</dbReference>
<dbReference type="EMBL" id="BDIP01001540">
    <property type="protein sequence ID" value="GIQ84607.1"/>
    <property type="molecule type" value="Genomic_DNA"/>
</dbReference>
<dbReference type="PANTHER" id="PTHR24202:SF4">
    <property type="entry name" value="E3 UBIQUITIN-PROTEIN LIGASE MIB2-RELATED"/>
    <property type="match status" value="1"/>
</dbReference>
<dbReference type="Gene3D" id="2.30.30.40">
    <property type="entry name" value="SH3 Domains"/>
    <property type="match status" value="4"/>
</dbReference>
<evidence type="ECO:0000313" key="2">
    <source>
        <dbReference type="EMBL" id="GIQ84607.1"/>
    </source>
</evidence>
<organism evidence="3 5">
    <name type="scientific">Kipferlia bialata</name>
    <dbReference type="NCBI Taxonomy" id="797122"/>
    <lineage>
        <taxon>Eukaryota</taxon>
        <taxon>Metamonada</taxon>
        <taxon>Carpediemonas-like organisms</taxon>
        <taxon>Kipferlia</taxon>
    </lineage>
</organism>
<dbReference type="GO" id="GO:0046872">
    <property type="term" value="F:metal ion binding"/>
    <property type="evidence" value="ECO:0007669"/>
    <property type="project" value="InterPro"/>
</dbReference>
<name>A0A9K3CYZ7_9EUKA</name>
<dbReference type="GO" id="GO:0004842">
    <property type="term" value="F:ubiquitin-protein transferase activity"/>
    <property type="evidence" value="ECO:0007669"/>
    <property type="project" value="InterPro"/>
</dbReference>
<dbReference type="EMBL" id="BDIP01003040">
    <property type="protein sequence ID" value="GIQ87187.1"/>
    <property type="molecule type" value="Genomic_DNA"/>
</dbReference>
<dbReference type="SUPFAM" id="SSF159034">
    <property type="entry name" value="Mib/herc2 domain-like"/>
    <property type="match status" value="4"/>
</dbReference>
<dbReference type="AlphaFoldDB" id="A0A9K3CYZ7"/>
<proteinExistence type="predicted"/>
<dbReference type="GO" id="GO:0016567">
    <property type="term" value="P:protein ubiquitination"/>
    <property type="evidence" value="ECO:0007669"/>
    <property type="project" value="InterPro"/>
</dbReference>
<feature type="domain" description="MIB/HERC2" evidence="1">
    <location>
        <begin position="158"/>
        <end position="228"/>
    </location>
</feature>
<keyword evidence="5" id="KW-1185">Reference proteome</keyword>
<dbReference type="InterPro" id="IPR037252">
    <property type="entry name" value="Mib_Herc2_sf"/>
</dbReference>
<dbReference type="PANTHER" id="PTHR24202">
    <property type="entry name" value="E3 UBIQUITIN-PROTEIN LIGASE MIB2"/>
    <property type="match status" value="1"/>
</dbReference>
<dbReference type="EMBL" id="BDIP01002221">
    <property type="protein sequence ID" value="GIQ85938.1"/>
    <property type="molecule type" value="Genomic_DNA"/>
</dbReference>
<reference evidence="3 5" key="2">
    <citation type="journal article" date="2018" name="PLoS ONE">
        <title>The draft genome of Kipferlia bialata reveals reductive genome evolution in fornicate parasites.</title>
        <authorList>
            <person name="Tanifuji G."/>
            <person name="Takabayashi S."/>
            <person name="Kume K."/>
            <person name="Takagi M."/>
            <person name="Nakayama T."/>
            <person name="Kamikawa R."/>
            <person name="Inagaki Y."/>
            <person name="Hashimoto T."/>
        </authorList>
    </citation>
    <scope>NUCLEOTIDE SEQUENCE [LARGE SCALE GENOMIC DNA]</scope>
    <source>
        <strain evidence="3">NY0173</strain>
    </source>
</reference>
<dbReference type="PROSITE" id="PS51416">
    <property type="entry name" value="MIB_HERC2"/>
    <property type="match status" value="3"/>
</dbReference>
<feature type="domain" description="MIB/HERC2" evidence="1">
    <location>
        <begin position="56"/>
        <end position="137"/>
    </location>
</feature>
<dbReference type="InterPro" id="IPR010606">
    <property type="entry name" value="Mib_Herc2"/>
</dbReference>
<feature type="domain" description="MIB/HERC2" evidence="1">
    <location>
        <begin position="239"/>
        <end position="309"/>
    </location>
</feature>
<evidence type="ECO:0000313" key="4">
    <source>
        <dbReference type="EMBL" id="GIQ87187.1"/>
    </source>
</evidence>
<evidence type="ECO:0000259" key="1">
    <source>
        <dbReference type="PROSITE" id="PS51416"/>
    </source>
</evidence>
<accession>A0A9K3CYZ7</accession>
<protein>
    <recommendedName>
        <fullName evidence="1">MIB/HERC2 domain-containing protein</fullName>
    </recommendedName>
</protein>
<evidence type="ECO:0000313" key="5">
    <source>
        <dbReference type="Proteomes" id="UP000265618"/>
    </source>
</evidence>
<sequence>MAGVGVILGPNSNESELRVEWEGNQIGNYRCGAQGMFDLVYAGEGDLSKYSHPRSHRVVHCPSMQVGAKVTRGIDWMWGNQDHGLPGVILPLEVDPATQECVEREKGCVVVQWSDGTIKVYRAGLQGKYDIAYVDTPSIVAQDYGTDPVPETVVPVKGLRVHSSKWVRGARVARGPDWKWGSHAGREGTGILEEGEDQSLCVRWSTGMKSGYRCGVHGVYGLVYTGDGCTEEYACDPAMRVEAGDALRVGATVVRGLDWSFGDQDGNGEGKVLGNDCEGQVLVKWENGVTANYRAGAGNCYDLLYVDTGSGESLPSSEVAEALTTTSTGDMPSAGTAGTGVSCEDKADTVERLRQQIKAQMGGKE</sequence>
<gene>
    <name evidence="2" type="ORF">KIPB_006136</name>
    <name evidence="3" type="ORF">KIPB_007696</name>
    <name evidence="4" type="ORF">KIPB_009179</name>
</gene>
<comment type="caution">
    <text evidence="3">The sequence shown here is derived from an EMBL/GenBank/DDBJ whole genome shotgun (WGS) entry which is preliminary data.</text>
</comment>
<reference evidence="3" key="1">
    <citation type="submission" date="2016-10" db="EMBL/GenBank/DDBJ databases">
        <authorList>
            <person name="Tanifuji G."/>
            <person name="Kume K."/>
            <person name="Nakayama T."/>
            <person name="Takabayashi S."/>
            <person name="Hashimoto T."/>
        </authorList>
    </citation>
    <scope>NUCLEOTIDE SEQUENCE</scope>
    <source>
        <strain evidence="3">NY0173</strain>
    </source>
</reference>
<evidence type="ECO:0000313" key="3">
    <source>
        <dbReference type="EMBL" id="GIQ85938.1"/>
    </source>
</evidence>
<dbReference type="Pfam" id="PF06701">
    <property type="entry name" value="MIB_HERC2"/>
    <property type="match status" value="3"/>
</dbReference>
<dbReference type="OrthoDB" id="2122982at2759"/>
<dbReference type="Proteomes" id="UP000265618">
    <property type="component" value="Unassembled WGS sequence"/>
</dbReference>